<keyword evidence="2" id="KW-0067">ATP-binding</keyword>
<evidence type="ECO:0000259" key="5">
    <source>
        <dbReference type="PROSITE" id="PS50011"/>
    </source>
</evidence>
<dbReference type="Gene3D" id="3.30.200.20">
    <property type="entry name" value="Phosphorylase Kinase, domain 1"/>
    <property type="match status" value="1"/>
</dbReference>
<dbReference type="Proteomes" id="UP001558713">
    <property type="component" value="Unassembled WGS sequence"/>
</dbReference>
<name>A0ABD1ATD1_CARAN</name>
<proteinExistence type="inferred from homology"/>
<dbReference type="EMBL" id="JBANAX010000403">
    <property type="protein sequence ID" value="KAL1209857.1"/>
    <property type="molecule type" value="Genomic_DNA"/>
</dbReference>
<feature type="transmembrane region" description="Helical" evidence="4">
    <location>
        <begin position="369"/>
        <end position="390"/>
    </location>
</feature>
<evidence type="ECO:0000256" key="2">
    <source>
        <dbReference type="ARBA" id="ARBA00022840"/>
    </source>
</evidence>
<dbReference type="GO" id="GO:0005524">
    <property type="term" value="F:ATP binding"/>
    <property type="evidence" value="ECO:0007669"/>
    <property type="project" value="UniProtKB-KW"/>
</dbReference>
<keyword evidence="4" id="KW-1133">Transmembrane helix</keyword>
<evidence type="ECO:0000256" key="1">
    <source>
        <dbReference type="ARBA" id="ARBA00022741"/>
    </source>
</evidence>
<sequence length="404" mass="46100">MGSMVKNLRAGFSRKKKERRFLENGSIFLKELIADCNGKSVPLRSFSSDQIMEATKNFDSSCFVSDGAIYKWFKGNIEDKSYLIKRFHEGRFILNEVREAYKDIVLSARMSNHSNCLKLVGCCFEFSFPVFLFEYAEHGALNQRGCIMVNGEEIILPWNGRLRIAKEIANAVTYLHMAFPKITIHRDIQPKNILLDKNWTAKLSDFSLAITLPEGKSRIQAESVGGSYGYLDPLHYITKFVTEYTDVYSFGACLLVFITGRPAYDYAGSVGDKKDIVTCVKGLYENGKLDEVIDPVMAKDITTGQRLEVEACVVLALRCCEKRDEDRPKMIQVAKELKRIERMNQSLDDTSGLLKPTIRSRMVKWARNFGFKIAIMLRLSFCIVGFLIALRQLDWKIFVEQILS</sequence>
<keyword evidence="4" id="KW-0472">Membrane</keyword>
<keyword evidence="6" id="KW-0808">Transferase</keyword>
<reference evidence="6 7" key="1">
    <citation type="submission" date="2024-04" db="EMBL/GenBank/DDBJ databases">
        <title>Genome assembly C_amara_ONT_v2.</title>
        <authorList>
            <person name="Yant L."/>
            <person name="Moore C."/>
            <person name="Slenker M."/>
        </authorList>
    </citation>
    <scope>NUCLEOTIDE SEQUENCE [LARGE SCALE GENOMIC DNA]</scope>
    <source>
        <tissue evidence="6">Leaf</tissue>
    </source>
</reference>
<comment type="similarity">
    <text evidence="3">Belongs to the protein kinase superfamily. Ser/Thr protein kinase family. ZRK subfamily.</text>
</comment>
<keyword evidence="1" id="KW-0547">Nucleotide-binding</keyword>
<keyword evidence="6" id="KW-0418">Kinase</keyword>
<dbReference type="PANTHER" id="PTHR27005:SF308">
    <property type="entry name" value="NON-FUNCTIONAL PSEUDOKINASE ZRK2-RELATED"/>
    <property type="match status" value="1"/>
</dbReference>
<dbReference type="Pfam" id="PF00069">
    <property type="entry name" value="Pkinase"/>
    <property type="match status" value="1"/>
</dbReference>
<dbReference type="AlphaFoldDB" id="A0ABD1ATD1"/>
<dbReference type="FunFam" id="1.10.510.10:FF:000774">
    <property type="entry name" value="Kinase family protein"/>
    <property type="match status" value="1"/>
</dbReference>
<comment type="caution">
    <text evidence="6">The sequence shown here is derived from an EMBL/GenBank/DDBJ whole genome shotgun (WGS) entry which is preliminary data.</text>
</comment>
<protein>
    <submittedName>
        <fullName evidence="6">Serine/threonine-protein kinase ZRK1</fullName>
    </submittedName>
</protein>
<keyword evidence="4" id="KW-0812">Transmembrane</keyword>
<dbReference type="PANTHER" id="PTHR27005">
    <property type="entry name" value="WALL-ASSOCIATED RECEPTOR KINASE-LIKE 21"/>
    <property type="match status" value="1"/>
</dbReference>
<dbReference type="Gene3D" id="1.10.510.10">
    <property type="entry name" value="Transferase(Phosphotransferase) domain 1"/>
    <property type="match status" value="1"/>
</dbReference>
<organism evidence="6 7">
    <name type="scientific">Cardamine amara subsp. amara</name>
    <dbReference type="NCBI Taxonomy" id="228776"/>
    <lineage>
        <taxon>Eukaryota</taxon>
        <taxon>Viridiplantae</taxon>
        <taxon>Streptophyta</taxon>
        <taxon>Embryophyta</taxon>
        <taxon>Tracheophyta</taxon>
        <taxon>Spermatophyta</taxon>
        <taxon>Magnoliopsida</taxon>
        <taxon>eudicotyledons</taxon>
        <taxon>Gunneridae</taxon>
        <taxon>Pentapetalae</taxon>
        <taxon>rosids</taxon>
        <taxon>malvids</taxon>
        <taxon>Brassicales</taxon>
        <taxon>Brassicaceae</taxon>
        <taxon>Cardamineae</taxon>
        <taxon>Cardamine</taxon>
    </lineage>
</organism>
<dbReference type="GO" id="GO:0016301">
    <property type="term" value="F:kinase activity"/>
    <property type="evidence" value="ECO:0007669"/>
    <property type="project" value="UniProtKB-KW"/>
</dbReference>
<gene>
    <name evidence="6" type="ORF">V5N11_033931</name>
</gene>
<dbReference type="GO" id="GO:0042742">
    <property type="term" value="P:defense response to bacterium"/>
    <property type="evidence" value="ECO:0007669"/>
    <property type="project" value="UniProtKB-ARBA"/>
</dbReference>
<dbReference type="InterPro" id="IPR011009">
    <property type="entry name" value="Kinase-like_dom_sf"/>
</dbReference>
<evidence type="ECO:0000256" key="4">
    <source>
        <dbReference type="SAM" id="Phobius"/>
    </source>
</evidence>
<evidence type="ECO:0000313" key="7">
    <source>
        <dbReference type="Proteomes" id="UP001558713"/>
    </source>
</evidence>
<dbReference type="PROSITE" id="PS50011">
    <property type="entry name" value="PROTEIN_KINASE_DOM"/>
    <property type="match status" value="1"/>
</dbReference>
<accession>A0ABD1ATD1</accession>
<dbReference type="InterPro" id="IPR045274">
    <property type="entry name" value="WAK-like"/>
</dbReference>
<dbReference type="SUPFAM" id="SSF56112">
    <property type="entry name" value="Protein kinase-like (PK-like)"/>
    <property type="match status" value="1"/>
</dbReference>
<dbReference type="InterPro" id="IPR000719">
    <property type="entry name" value="Prot_kinase_dom"/>
</dbReference>
<feature type="domain" description="Protein kinase" evidence="5">
    <location>
        <begin position="58"/>
        <end position="340"/>
    </location>
</feature>
<keyword evidence="7" id="KW-1185">Reference proteome</keyword>
<evidence type="ECO:0000256" key="3">
    <source>
        <dbReference type="ARBA" id="ARBA00060939"/>
    </source>
</evidence>
<evidence type="ECO:0000313" key="6">
    <source>
        <dbReference type="EMBL" id="KAL1209857.1"/>
    </source>
</evidence>